<dbReference type="HOGENOM" id="CLU_863608_0_0_1"/>
<proteinExistence type="predicted"/>
<dbReference type="EMBL" id="KN834709">
    <property type="protein sequence ID" value="KIK10424.1"/>
    <property type="molecule type" value="Genomic_DNA"/>
</dbReference>
<reference evidence="2 3" key="1">
    <citation type="submission" date="2014-04" db="EMBL/GenBank/DDBJ databases">
        <authorList>
            <consortium name="DOE Joint Genome Institute"/>
            <person name="Kuo A."/>
            <person name="Kohler A."/>
            <person name="Costa M.D."/>
            <person name="Nagy L.G."/>
            <person name="Floudas D."/>
            <person name="Copeland A."/>
            <person name="Barry K.W."/>
            <person name="Cichocki N."/>
            <person name="Veneault-Fourrey C."/>
            <person name="LaButti K."/>
            <person name="Lindquist E.A."/>
            <person name="Lipzen A."/>
            <person name="Lundell T."/>
            <person name="Morin E."/>
            <person name="Murat C."/>
            <person name="Sun H."/>
            <person name="Tunlid A."/>
            <person name="Henrissat B."/>
            <person name="Grigoriev I.V."/>
            <person name="Hibbett D.S."/>
            <person name="Martin F."/>
            <person name="Nordberg H.P."/>
            <person name="Cantor M.N."/>
            <person name="Hua S.X."/>
        </authorList>
    </citation>
    <scope>NUCLEOTIDE SEQUENCE [LARGE SCALE GENOMIC DNA]</scope>
    <source>
        <strain evidence="2 3">441</strain>
    </source>
</reference>
<evidence type="ECO:0000313" key="2">
    <source>
        <dbReference type="EMBL" id="KIK10424.1"/>
    </source>
</evidence>
<dbReference type="Proteomes" id="UP000054018">
    <property type="component" value="Unassembled WGS sequence"/>
</dbReference>
<reference evidence="3" key="2">
    <citation type="submission" date="2015-01" db="EMBL/GenBank/DDBJ databases">
        <title>Evolutionary Origins and Diversification of the Mycorrhizal Mutualists.</title>
        <authorList>
            <consortium name="DOE Joint Genome Institute"/>
            <consortium name="Mycorrhizal Genomics Consortium"/>
            <person name="Kohler A."/>
            <person name="Kuo A."/>
            <person name="Nagy L.G."/>
            <person name="Floudas D."/>
            <person name="Copeland A."/>
            <person name="Barry K.W."/>
            <person name="Cichocki N."/>
            <person name="Veneault-Fourrey C."/>
            <person name="LaButti K."/>
            <person name="Lindquist E.A."/>
            <person name="Lipzen A."/>
            <person name="Lundell T."/>
            <person name="Morin E."/>
            <person name="Murat C."/>
            <person name="Riley R."/>
            <person name="Ohm R."/>
            <person name="Sun H."/>
            <person name="Tunlid A."/>
            <person name="Henrissat B."/>
            <person name="Grigoriev I.V."/>
            <person name="Hibbett D.S."/>
            <person name="Martin F."/>
        </authorList>
    </citation>
    <scope>NUCLEOTIDE SEQUENCE [LARGE SCALE GENOMIC DNA]</scope>
    <source>
        <strain evidence="3">441</strain>
    </source>
</reference>
<dbReference type="AlphaFoldDB" id="A0A0C9Y8S8"/>
<organism evidence="2 3">
    <name type="scientific">Pisolithus microcarpus 441</name>
    <dbReference type="NCBI Taxonomy" id="765257"/>
    <lineage>
        <taxon>Eukaryota</taxon>
        <taxon>Fungi</taxon>
        <taxon>Dikarya</taxon>
        <taxon>Basidiomycota</taxon>
        <taxon>Agaricomycotina</taxon>
        <taxon>Agaricomycetes</taxon>
        <taxon>Agaricomycetidae</taxon>
        <taxon>Boletales</taxon>
        <taxon>Sclerodermatineae</taxon>
        <taxon>Pisolithaceae</taxon>
        <taxon>Pisolithus</taxon>
    </lineage>
</organism>
<evidence type="ECO:0000256" key="1">
    <source>
        <dbReference type="SAM" id="MobiDB-lite"/>
    </source>
</evidence>
<dbReference type="OrthoDB" id="2690159at2759"/>
<feature type="region of interest" description="Disordered" evidence="1">
    <location>
        <begin position="1"/>
        <end position="21"/>
    </location>
</feature>
<gene>
    <name evidence="2" type="ORF">PISMIDRAFT_156440</name>
</gene>
<protein>
    <submittedName>
        <fullName evidence="2">Uncharacterized protein</fullName>
    </submittedName>
</protein>
<evidence type="ECO:0000313" key="3">
    <source>
        <dbReference type="Proteomes" id="UP000054018"/>
    </source>
</evidence>
<sequence length="322" mass="35227">MAVHRLKAPAEPFKAESEEELGGLYPVDLPDAMTEAETAMYKGKQEGSGLASLSALATFNNNANSLWVMEKNEEQAEKDRAAALEKEHQNVKVLQSAKIQRAYVIAERMRKRKLKSKPIVLESDEEENMDGVASTSNAQQQAGMSIIITVHKSSTSYVDHHQLFMYVGPSTPQGPPKRTLAQAGHDTETSGRSPVRPRLDINATDMSQATTAYTWEAFKGIISQAKSDTQFQTLPAILFLLLMVLELAQDIPEARVGLDRVVKELGQAAESPSAQVILGYILSLKGVVGRQGVKYIRKAQDLVGAGTATEMVDVKVAAQWFE</sequence>
<feature type="region of interest" description="Disordered" evidence="1">
    <location>
        <begin position="170"/>
        <end position="198"/>
    </location>
</feature>
<accession>A0A0C9Y8S8</accession>
<name>A0A0C9Y8S8_9AGAM</name>
<keyword evidence="3" id="KW-1185">Reference proteome</keyword>